<feature type="domain" description="MCM AAA-lid" evidence="2">
    <location>
        <begin position="20"/>
        <end position="71"/>
    </location>
</feature>
<dbReference type="InterPro" id="IPR031327">
    <property type="entry name" value="MCM"/>
</dbReference>
<dbReference type="InterPro" id="IPR059098">
    <property type="entry name" value="WHD_MCM2"/>
</dbReference>
<comment type="caution">
    <text evidence="4">The sequence shown here is derived from an EMBL/GenBank/DDBJ whole genome shotgun (WGS) entry which is preliminary data.</text>
</comment>
<dbReference type="Pfam" id="PF23669">
    <property type="entry name" value="WHD_MCM2"/>
    <property type="match status" value="1"/>
</dbReference>
<dbReference type="InterPro" id="IPR041562">
    <property type="entry name" value="MCM_lid"/>
</dbReference>
<reference evidence="4" key="1">
    <citation type="submission" date="2017-08" db="EMBL/GenBank/DDBJ databases">
        <authorList>
            <person name="Polle J.E."/>
            <person name="Barry K."/>
            <person name="Cushman J."/>
            <person name="Schmutz J."/>
            <person name="Tran D."/>
            <person name="Hathwaick L.T."/>
            <person name="Yim W.C."/>
            <person name="Jenkins J."/>
            <person name="Mckie-Krisberg Z.M."/>
            <person name="Prochnik S."/>
            <person name="Lindquist E."/>
            <person name="Dockter R.B."/>
            <person name="Adam C."/>
            <person name="Molina H."/>
            <person name="Bunkerborg J."/>
            <person name="Jin E."/>
            <person name="Buchheim M."/>
            <person name="Magnuson J."/>
        </authorList>
    </citation>
    <scope>NUCLEOTIDE SEQUENCE</scope>
    <source>
        <strain evidence="4">CCAP 19/18</strain>
    </source>
</reference>
<protein>
    <recommendedName>
        <fullName evidence="1">DNA helicase</fullName>
        <ecNumber evidence="1">3.6.4.12</ecNumber>
    </recommendedName>
</protein>
<dbReference type="EC" id="3.6.4.12" evidence="1"/>
<accession>A0ABQ7GCS1</accession>
<dbReference type="PANTHER" id="PTHR11630">
    <property type="entry name" value="DNA REPLICATION LICENSING FACTOR MCM FAMILY MEMBER"/>
    <property type="match status" value="1"/>
</dbReference>
<evidence type="ECO:0000259" key="2">
    <source>
        <dbReference type="Pfam" id="PF17855"/>
    </source>
</evidence>
<evidence type="ECO:0000259" key="3">
    <source>
        <dbReference type="Pfam" id="PF23669"/>
    </source>
</evidence>
<dbReference type="Proteomes" id="UP000815325">
    <property type="component" value="Unassembled WGS sequence"/>
</dbReference>
<evidence type="ECO:0000313" key="4">
    <source>
        <dbReference type="EMBL" id="KAF5832333.1"/>
    </source>
</evidence>
<dbReference type="Pfam" id="PF17855">
    <property type="entry name" value="MCM_lid"/>
    <property type="match status" value="1"/>
</dbReference>
<dbReference type="InterPro" id="IPR027417">
    <property type="entry name" value="P-loop_NTPase"/>
</dbReference>
<evidence type="ECO:0000313" key="5">
    <source>
        <dbReference type="Proteomes" id="UP000815325"/>
    </source>
</evidence>
<feature type="domain" description="DNA replication licensing factor MCM2-like winged-helix" evidence="3">
    <location>
        <begin position="102"/>
        <end position="178"/>
    </location>
</feature>
<evidence type="ECO:0000256" key="1">
    <source>
        <dbReference type="ARBA" id="ARBA00012551"/>
    </source>
</evidence>
<proteinExistence type="predicted"/>
<dbReference type="Gene3D" id="3.40.50.300">
    <property type="entry name" value="P-loop containing nucleotide triphosphate hydrolases"/>
    <property type="match status" value="1"/>
</dbReference>
<keyword evidence="5" id="KW-1185">Reference proteome</keyword>
<name>A0ABQ7GCS1_DUNSA</name>
<sequence>MSQHLRGCDRWLLGCCRCLQVYIELRKSAAASHGMPIAVRHLESLIRMSEAHARMHLREYVSDDDINMAIKQLVGSFIQTQKYSMHKTLERRFRSYLTHGSDFYHLLLSLLKGLLRDVQTATRLTLPVGSPPPEEYVISVRRLEDKAREHEIGDVRGFLQSQLFASSGFSYDPSKGEIKCRAI</sequence>
<gene>
    <name evidence="4" type="ORF">DUNSADRAFT_11809</name>
</gene>
<dbReference type="PANTHER" id="PTHR11630:SF44">
    <property type="entry name" value="DNA REPLICATION LICENSING FACTOR MCM2"/>
    <property type="match status" value="1"/>
</dbReference>
<organism evidence="4 5">
    <name type="scientific">Dunaliella salina</name>
    <name type="common">Green alga</name>
    <name type="synonym">Protococcus salinus</name>
    <dbReference type="NCBI Taxonomy" id="3046"/>
    <lineage>
        <taxon>Eukaryota</taxon>
        <taxon>Viridiplantae</taxon>
        <taxon>Chlorophyta</taxon>
        <taxon>core chlorophytes</taxon>
        <taxon>Chlorophyceae</taxon>
        <taxon>CS clade</taxon>
        <taxon>Chlamydomonadales</taxon>
        <taxon>Dunaliellaceae</taxon>
        <taxon>Dunaliella</taxon>
    </lineage>
</organism>
<dbReference type="EMBL" id="MU069881">
    <property type="protein sequence ID" value="KAF5832333.1"/>
    <property type="molecule type" value="Genomic_DNA"/>
</dbReference>